<feature type="domain" description="PAS" evidence="4">
    <location>
        <begin position="24"/>
        <end position="97"/>
    </location>
</feature>
<keyword evidence="1" id="KW-0285">Flavoprotein</keyword>
<dbReference type="Pfam" id="PF07568">
    <property type="entry name" value="HisKA_2"/>
    <property type="match status" value="1"/>
</dbReference>
<evidence type="ECO:0000313" key="7">
    <source>
        <dbReference type="Proteomes" id="UP000471190"/>
    </source>
</evidence>
<name>A0A6P1C4D5_RHITR</name>
<dbReference type="PANTHER" id="PTHR47429">
    <property type="entry name" value="PROTEIN TWIN LOV 1"/>
    <property type="match status" value="1"/>
</dbReference>
<gene>
    <name evidence="6" type="ORF">GXW80_09820</name>
</gene>
<dbReference type="SMART" id="SM00091">
    <property type="entry name" value="PAS"/>
    <property type="match status" value="1"/>
</dbReference>
<comment type="caution">
    <text evidence="6">The sequence shown here is derived from an EMBL/GenBank/DDBJ whole genome shotgun (WGS) entry which is preliminary data.</text>
</comment>
<dbReference type="AlphaFoldDB" id="A0A6P1C4D5"/>
<reference evidence="6 7" key="1">
    <citation type="submission" date="2020-02" db="EMBL/GenBank/DDBJ databases">
        <title>Draft genome sequence of Rhizobium tropici.</title>
        <authorList>
            <person name="Khayi S."/>
            <person name="Jemo M."/>
        </authorList>
    </citation>
    <scope>NUCLEOTIDE SEQUENCE [LARGE SCALE GENOMIC DNA]</scope>
    <source>
        <strain evidence="6 7">A12</strain>
        <plasmid evidence="6">pA12a</plasmid>
    </source>
</reference>
<sequence length="369" mass="41388">MMDRDQDQEDARQAGERLVAAHASEDPFAAAFKATRMPMIITDPNQHDNPIIFCNGAFERLTGYSSDELIGRNCRILQGPETSRDTVAVVRDAVAGGRSVSVDILNYKKDGSAFWNALFINPVWDRQGQITYFFASQLDFTNIKSREADLASARHQAEEEVKDRTNDLRAALTAKTLLIHEVDHRVRNNLLTMASIVKMQLRLTKDQGQQDALMAVLNRIEAISIVQRKLFTTNDVTRFDLGDFAYELVLDLLGAMKRDDIRLTLDISPAYVPALKASPLSLILNELIGDALSRGIRDSGGDIHVVIKQFNERLLIRVEDISEPIIPDEMSAELSRLLLERSALQVGATIERKCEERHTTVDVTLRVES</sequence>
<proteinExistence type="predicted"/>
<organism evidence="6 7">
    <name type="scientific">Rhizobium tropici</name>
    <dbReference type="NCBI Taxonomy" id="398"/>
    <lineage>
        <taxon>Bacteria</taxon>
        <taxon>Pseudomonadati</taxon>
        <taxon>Pseudomonadota</taxon>
        <taxon>Alphaproteobacteria</taxon>
        <taxon>Hyphomicrobiales</taxon>
        <taxon>Rhizobiaceae</taxon>
        <taxon>Rhizobium/Agrobacterium group</taxon>
        <taxon>Rhizobium</taxon>
    </lineage>
</organism>
<evidence type="ECO:0000259" key="4">
    <source>
        <dbReference type="PROSITE" id="PS50112"/>
    </source>
</evidence>
<keyword evidence="2" id="KW-0288">FMN</keyword>
<dbReference type="NCBIfam" id="TIGR00229">
    <property type="entry name" value="sensory_box"/>
    <property type="match status" value="1"/>
</dbReference>
<dbReference type="PROSITE" id="PS50112">
    <property type="entry name" value="PAS"/>
    <property type="match status" value="1"/>
</dbReference>
<evidence type="ECO:0000259" key="5">
    <source>
        <dbReference type="PROSITE" id="PS50113"/>
    </source>
</evidence>
<keyword evidence="6" id="KW-0614">Plasmid</keyword>
<evidence type="ECO:0000313" key="6">
    <source>
        <dbReference type="EMBL" id="NEV11296.1"/>
    </source>
</evidence>
<dbReference type="SUPFAM" id="SSF55785">
    <property type="entry name" value="PYP-like sensor domain (PAS domain)"/>
    <property type="match status" value="1"/>
</dbReference>
<dbReference type="Gene3D" id="3.30.450.20">
    <property type="entry name" value="PAS domain"/>
    <property type="match status" value="1"/>
</dbReference>
<geneLocation type="plasmid" evidence="6">
    <name>pA12a</name>
</geneLocation>
<evidence type="ECO:0000256" key="1">
    <source>
        <dbReference type="ARBA" id="ARBA00022630"/>
    </source>
</evidence>
<dbReference type="SUPFAM" id="SSF55874">
    <property type="entry name" value="ATPase domain of HSP90 chaperone/DNA topoisomerase II/histidine kinase"/>
    <property type="match status" value="1"/>
</dbReference>
<dbReference type="PANTHER" id="PTHR47429:SF2">
    <property type="entry name" value="PROTEIN TWIN LOV 1"/>
    <property type="match status" value="1"/>
</dbReference>
<evidence type="ECO:0000256" key="2">
    <source>
        <dbReference type="ARBA" id="ARBA00022643"/>
    </source>
</evidence>
<dbReference type="SMART" id="SM00086">
    <property type="entry name" value="PAC"/>
    <property type="match status" value="1"/>
</dbReference>
<dbReference type="RefSeq" id="WP_041678041.1">
    <property type="nucleotide sequence ID" value="NZ_JAADZA010000008.1"/>
</dbReference>
<dbReference type="Proteomes" id="UP000471190">
    <property type="component" value="Unassembled WGS sequence"/>
</dbReference>
<accession>A0A6P1C4D5</accession>
<dbReference type="InterPro" id="IPR000014">
    <property type="entry name" value="PAS"/>
</dbReference>
<dbReference type="InterPro" id="IPR036890">
    <property type="entry name" value="HATPase_C_sf"/>
</dbReference>
<dbReference type="Gene3D" id="3.30.565.10">
    <property type="entry name" value="Histidine kinase-like ATPase, C-terminal domain"/>
    <property type="match status" value="1"/>
</dbReference>
<evidence type="ECO:0000256" key="3">
    <source>
        <dbReference type="ARBA" id="ARBA00022991"/>
    </source>
</evidence>
<dbReference type="InterPro" id="IPR011495">
    <property type="entry name" value="Sig_transdc_His_kin_sub2_dim/P"/>
</dbReference>
<keyword evidence="3" id="KW-0157">Chromophore</keyword>
<dbReference type="PROSITE" id="PS50113">
    <property type="entry name" value="PAC"/>
    <property type="match status" value="1"/>
</dbReference>
<dbReference type="InterPro" id="IPR035965">
    <property type="entry name" value="PAS-like_dom_sf"/>
</dbReference>
<dbReference type="CDD" id="cd00130">
    <property type="entry name" value="PAS"/>
    <property type="match status" value="1"/>
</dbReference>
<protein>
    <submittedName>
        <fullName evidence="6">PAS domain-containing protein</fullName>
    </submittedName>
</protein>
<dbReference type="EMBL" id="JAADZA010000008">
    <property type="protein sequence ID" value="NEV11296.1"/>
    <property type="molecule type" value="Genomic_DNA"/>
</dbReference>
<dbReference type="InterPro" id="IPR000700">
    <property type="entry name" value="PAS-assoc_C"/>
</dbReference>
<feature type="domain" description="PAC" evidence="5">
    <location>
        <begin position="98"/>
        <end position="152"/>
    </location>
</feature>
<dbReference type="InterPro" id="IPR001610">
    <property type="entry name" value="PAC"/>
</dbReference>
<dbReference type="Pfam" id="PF13426">
    <property type="entry name" value="PAS_9"/>
    <property type="match status" value="1"/>
</dbReference>